<feature type="region of interest" description="Disordered" evidence="1">
    <location>
        <begin position="24"/>
        <end position="69"/>
    </location>
</feature>
<feature type="non-terminal residue" evidence="2">
    <location>
        <position position="69"/>
    </location>
</feature>
<feature type="compositionally biased region" description="Polar residues" evidence="1">
    <location>
        <begin position="30"/>
        <end position="44"/>
    </location>
</feature>
<organism evidence="2">
    <name type="scientific">Arion vulgaris</name>
    <dbReference type="NCBI Taxonomy" id="1028688"/>
    <lineage>
        <taxon>Eukaryota</taxon>
        <taxon>Metazoa</taxon>
        <taxon>Spiralia</taxon>
        <taxon>Lophotrochozoa</taxon>
        <taxon>Mollusca</taxon>
        <taxon>Gastropoda</taxon>
        <taxon>Heterobranchia</taxon>
        <taxon>Euthyneura</taxon>
        <taxon>Panpulmonata</taxon>
        <taxon>Eupulmonata</taxon>
        <taxon>Stylommatophora</taxon>
        <taxon>Helicina</taxon>
        <taxon>Arionoidea</taxon>
        <taxon>Arionidae</taxon>
        <taxon>Arion</taxon>
    </lineage>
</organism>
<feature type="compositionally biased region" description="Polar residues" evidence="1">
    <location>
        <begin position="52"/>
        <end position="69"/>
    </location>
</feature>
<name>A0A0B7C0R2_9EUPU</name>
<gene>
    <name evidence="2" type="primary">ORF219670</name>
</gene>
<evidence type="ECO:0000256" key="1">
    <source>
        <dbReference type="SAM" id="MobiDB-lite"/>
    </source>
</evidence>
<reference evidence="2" key="1">
    <citation type="submission" date="2014-12" db="EMBL/GenBank/DDBJ databases">
        <title>Insight into the proteome of Arion vulgaris.</title>
        <authorList>
            <person name="Aradska J."/>
            <person name="Bulat T."/>
            <person name="Smidak R."/>
            <person name="Sarate P."/>
            <person name="Gangsoo J."/>
            <person name="Sialana F."/>
            <person name="Bilban M."/>
            <person name="Lubec G."/>
        </authorList>
    </citation>
    <scope>NUCLEOTIDE SEQUENCE</scope>
    <source>
        <tissue evidence="2">Skin</tissue>
    </source>
</reference>
<dbReference type="AlphaFoldDB" id="A0A0B7C0R2"/>
<dbReference type="EMBL" id="HACG01051942">
    <property type="protein sequence ID" value="CEK98813.1"/>
    <property type="molecule type" value="Transcribed_RNA"/>
</dbReference>
<protein>
    <submittedName>
        <fullName evidence="2">Uncharacterized protein</fullName>
    </submittedName>
</protein>
<proteinExistence type="predicted"/>
<accession>A0A0B7C0R2</accession>
<evidence type="ECO:0000313" key="2">
    <source>
        <dbReference type="EMBL" id="CEK98813.1"/>
    </source>
</evidence>
<sequence length="69" mass="7987">SSDFYGQGGRDQHVGQWILARLDESDDHFQQSQSRMSESPSWQEQGYIPQDSPLSYQDMSQHQDGQIQQ</sequence>
<feature type="non-terminal residue" evidence="2">
    <location>
        <position position="1"/>
    </location>
</feature>